<dbReference type="EMBL" id="EU362854">
    <property type="protein sequence ID" value="ABY53449.1"/>
    <property type="molecule type" value="Genomic_DNA"/>
</dbReference>
<proteinExistence type="predicted"/>
<evidence type="ECO:0000313" key="1">
    <source>
        <dbReference type="EMBL" id="ABY53449.1"/>
    </source>
</evidence>
<feature type="non-terminal residue" evidence="1">
    <location>
        <position position="195"/>
    </location>
</feature>
<gene>
    <name evidence="1" type="primary">ORF3</name>
</gene>
<reference evidence="1" key="1">
    <citation type="submission" date="2007-12" db="EMBL/GenBank/DDBJ databases">
        <authorList>
            <person name="Melcher U.K."/>
            <person name="Muthukumar V."/>
            <person name="Wiley G.B."/>
            <person name="Min B.E."/>
            <person name="Palmer M.W."/>
            <person name="Verchot-Lubicz J."/>
            <person name="Nelson R.S."/>
            <person name="Roe B.A."/>
            <person name="Thapa V."/>
            <person name="Pierce M.L."/>
        </authorList>
    </citation>
    <scope>NUCLEOTIDE SEQUENCE</scope>
    <source>
        <strain evidence="1">05TGP00312.Bad1</strain>
    </source>
</reference>
<name>B0FXQ4_9VIRU</name>
<protein>
    <submittedName>
        <fullName evidence="1">Polyprotein</fullName>
    </submittedName>
</protein>
<reference evidence="1" key="2">
    <citation type="journal article" date="2008" name="J. Virol. Methods">
        <title>Evidence for novel viruses by analysis of nucleic acids in virus-like particle fractions from Ambrosia psilostachya.</title>
        <authorList>
            <person name="Melcher U."/>
            <person name="Muthukumar V."/>
            <person name="Wiley G.B."/>
            <person name="Min B.E."/>
            <person name="Palmer M.W."/>
            <person name="Verchot-Lubicz J."/>
            <person name="Ali A."/>
            <person name="Nelson R.S."/>
            <person name="Roe B.A."/>
            <person name="Thapa V."/>
            <person name="Pierce M.L."/>
        </authorList>
    </citation>
    <scope>NUCLEOTIDE SEQUENCE</scope>
    <source>
        <strain evidence="1">05TGP00312.Bad1</strain>
    </source>
</reference>
<feature type="non-terminal residue" evidence="1">
    <location>
        <position position="1"/>
    </location>
</feature>
<organism evidence="1">
    <name type="scientific">Ambrosia asymptomatic virus 4 UKM-2007</name>
    <dbReference type="NCBI Taxonomy" id="490894"/>
    <lineage>
        <taxon>Viruses</taxon>
        <taxon>Riboviria</taxon>
        <taxon>Pararnavirae</taxon>
        <taxon>Artverviricota</taxon>
        <taxon>Revtraviricetes</taxon>
        <taxon>Ortervirales</taxon>
        <taxon>Caulimoviridae</taxon>
        <taxon>Badnavirus</taxon>
    </lineage>
</organism>
<sequence length="195" mass="22623">SRVRWMNFTDFVTGIGIKVHFEHIEGKLKTLADNLSRLCCLMVSQEWKLPEENTEEISEWNKAYEEVESGAKMGYEVSMEQEVLSNCLEQILSKNIRESNKNSCYQAQDRSMTQESVNYLKCSKPKSKQQLGNWISSEPSMNSTRQDIGPLPTKEMQAKKWPEIVKKHQDGWLKPEDSFWKPRIYPNIEPSTLSA</sequence>
<accession>B0FXQ4</accession>